<feature type="domain" description="Polysaccharide pyruvyl transferase" evidence="1">
    <location>
        <begin position="18"/>
        <end position="334"/>
    </location>
</feature>
<keyword evidence="3" id="KW-1185">Reference proteome</keyword>
<sequence>MTNRSKTALLHGIWGTYNYGCEAIVRGTATLLRQVDPDIVVWYASARIADDRIRLRDSGVNVIPRRLYGRYSARNVVRKLLTKTRMDWEPVMEGMKMTDGMDAVLSIGGDIYTAGPGQYPRHPMRFGDAVLARGIPYILFGASVGPFEVTEAVEDRIRRHLRRISLITAREPETISYLARLGVSDNVVACADPAYVVAPDVHGVTAPTARKLVIGINLSPLSARHVGRTLDTALTQQARAISALIEELDADVLFLPHVYAPFASDDDDVRYLQELRTRLPVSLQARVELVEGDPGFVGMKHHLTRCHLVIAARMHCAINAVSCLVPTIFASYSSKAVGMCRYVYGNLEWNASVRELLPERLVPLVASMQQAGPNVRNYLRQRVPAIRRDAAAVVPSLSRLLAKPEASKHRVRA</sequence>
<dbReference type="Pfam" id="PF04230">
    <property type="entry name" value="PS_pyruv_trans"/>
    <property type="match status" value="1"/>
</dbReference>
<keyword evidence="2" id="KW-0808">Transferase</keyword>
<evidence type="ECO:0000259" key="1">
    <source>
        <dbReference type="Pfam" id="PF04230"/>
    </source>
</evidence>
<evidence type="ECO:0000313" key="2">
    <source>
        <dbReference type="EMBL" id="VUX46336.1"/>
    </source>
</evidence>
<organism evidence="2 3">
    <name type="scientific">Candidatus Defluviicoccus seviourii</name>
    <dbReference type="NCBI Taxonomy" id="2565273"/>
    <lineage>
        <taxon>Bacteria</taxon>
        <taxon>Pseudomonadati</taxon>
        <taxon>Pseudomonadota</taxon>
        <taxon>Alphaproteobacteria</taxon>
        <taxon>Rhodospirillales</taxon>
        <taxon>Rhodospirillaceae</taxon>
        <taxon>Defluviicoccus</taxon>
    </lineage>
</organism>
<accession>A0A564WCY6</accession>
<dbReference type="PANTHER" id="PTHR36836:SF1">
    <property type="entry name" value="COLANIC ACID BIOSYNTHESIS PROTEIN WCAK"/>
    <property type="match status" value="1"/>
</dbReference>
<reference evidence="2" key="1">
    <citation type="submission" date="2018-11" db="EMBL/GenBank/DDBJ databases">
        <authorList>
            <person name="Onetto C."/>
        </authorList>
    </citation>
    <scope>NUCLEOTIDE SEQUENCE [LARGE SCALE GENOMIC DNA]</scope>
</reference>
<dbReference type="PANTHER" id="PTHR36836">
    <property type="entry name" value="COLANIC ACID BIOSYNTHESIS PROTEIN WCAK"/>
    <property type="match status" value="1"/>
</dbReference>
<name>A0A564WCY6_9PROT</name>
<comment type="caution">
    <text evidence="2">The sequence shown here is derived from an EMBL/GenBank/DDBJ whole genome shotgun (WGS) entry which is preliminary data.</text>
</comment>
<dbReference type="Proteomes" id="UP000326641">
    <property type="component" value="Unassembled WGS sequence"/>
</dbReference>
<dbReference type="EMBL" id="UXAT02000013">
    <property type="protein sequence ID" value="VUX46336.1"/>
    <property type="molecule type" value="Genomic_DNA"/>
</dbReference>
<dbReference type="GO" id="GO:0016740">
    <property type="term" value="F:transferase activity"/>
    <property type="evidence" value="ECO:0007669"/>
    <property type="project" value="UniProtKB-KW"/>
</dbReference>
<protein>
    <submittedName>
        <fullName evidence="2">Polysaccharide pyruvyl transferase family protein WcaK</fullName>
    </submittedName>
</protein>
<dbReference type="InterPro" id="IPR007345">
    <property type="entry name" value="Polysacch_pyruvyl_Trfase"/>
</dbReference>
<gene>
    <name evidence="2" type="ORF">DF3PA_200018</name>
</gene>
<evidence type="ECO:0000313" key="3">
    <source>
        <dbReference type="Proteomes" id="UP000326641"/>
    </source>
</evidence>
<proteinExistence type="predicted"/>
<dbReference type="AlphaFoldDB" id="A0A564WCY6"/>